<keyword evidence="3" id="KW-0807">Transducer</keyword>
<evidence type="ECO:0000259" key="5">
    <source>
        <dbReference type="PROSITE" id="PS50111"/>
    </source>
</evidence>
<evidence type="ECO:0000256" key="2">
    <source>
        <dbReference type="ARBA" id="ARBA00029447"/>
    </source>
</evidence>
<dbReference type="InterPro" id="IPR004090">
    <property type="entry name" value="Chemotax_Me-accpt_rcpt"/>
</dbReference>
<proteinExistence type="inferred from homology"/>
<dbReference type="InterPro" id="IPR051310">
    <property type="entry name" value="MCP_chemotaxis"/>
</dbReference>
<feature type="domain" description="HAMP" evidence="6">
    <location>
        <begin position="202"/>
        <end position="254"/>
    </location>
</feature>
<dbReference type="STRING" id="1499966.U14_01535"/>
<gene>
    <name evidence="7" type="ORF">U14_01535</name>
</gene>
<dbReference type="SUPFAM" id="SSF158472">
    <property type="entry name" value="HAMP domain-like"/>
    <property type="match status" value="1"/>
</dbReference>
<dbReference type="HOGENOM" id="CLU_000445_107_16_0"/>
<feature type="domain" description="HAMP" evidence="6">
    <location>
        <begin position="293"/>
        <end position="345"/>
    </location>
</feature>
<reference evidence="7" key="1">
    <citation type="journal article" date="2015" name="PeerJ">
        <title>First genomic representation of candidate bacterial phylum KSB3 points to enhanced environmental sensing as a trigger of wastewater bulking.</title>
        <authorList>
            <person name="Sekiguchi Y."/>
            <person name="Ohashi A."/>
            <person name="Parks D.H."/>
            <person name="Yamauchi T."/>
            <person name="Tyson G.W."/>
            <person name="Hugenholtz P."/>
        </authorList>
    </citation>
    <scope>NUCLEOTIDE SEQUENCE [LARGE SCALE GENOMIC DNA]</scope>
</reference>
<keyword evidence="8" id="KW-1185">Reference proteome</keyword>
<dbReference type="Gene3D" id="1.10.287.950">
    <property type="entry name" value="Methyl-accepting chemotaxis protein"/>
    <property type="match status" value="1"/>
</dbReference>
<protein>
    <submittedName>
        <fullName evidence="7">Methyl-accepting chemotaxis sensory transducer</fullName>
    </submittedName>
</protein>
<dbReference type="SMART" id="SM00304">
    <property type="entry name" value="HAMP"/>
    <property type="match status" value="2"/>
</dbReference>
<dbReference type="GO" id="GO:0007165">
    <property type="term" value="P:signal transduction"/>
    <property type="evidence" value="ECO:0007669"/>
    <property type="project" value="UniProtKB-KW"/>
</dbReference>
<dbReference type="Gene3D" id="3.30.450.20">
    <property type="entry name" value="PAS domain"/>
    <property type="match status" value="1"/>
</dbReference>
<keyword evidence="4" id="KW-0812">Transmembrane</keyword>
<evidence type="ECO:0000313" key="7">
    <source>
        <dbReference type="EMBL" id="GAK50307.1"/>
    </source>
</evidence>
<dbReference type="Gene3D" id="1.20.120.1530">
    <property type="match status" value="1"/>
</dbReference>
<evidence type="ECO:0000256" key="1">
    <source>
        <dbReference type="ARBA" id="ARBA00022500"/>
    </source>
</evidence>
<dbReference type="Proteomes" id="UP000030700">
    <property type="component" value="Unassembled WGS sequence"/>
</dbReference>
<accession>A0A0S6VY27</accession>
<dbReference type="Pfam" id="PF00015">
    <property type="entry name" value="MCPsignal"/>
    <property type="match status" value="1"/>
</dbReference>
<evidence type="ECO:0000256" key="4">
    <source>
        <dbReference type="SAM" id="Phobius"/>
    </source>
</evidence>
<evidence type="ECO:0000313" key="8">
    <source>
        <dbReference type="Proteomes" id="UP000030700"/>
    </source>
</evidence>
<dbReference type="CDD" id="cd06225">
    <property type="entry name" value="HAMP"/>
    <property type="match status" value="2"/>
</dbReference>
<dbReference type="Pfam" id="PF00672">
    <property type="entry name" value="HAMP"/>
    <property type="match status" value="1"/>
</dbReference>
<feature type="domain" description="Methyl-accepting transducer" evidence="5">
    <location>
        <begin position="350"/>
        <end position="565"/>
    </location>
</feature>
<dbReference type="GO" id="GO:0006935">
    <property type="term" value="P:chemotaxis"/>
    <property type="evidence" value="ECO:0007669"/>
    <property type="project" value="UniProtKB-KW"/>
</dbReference>
<dbReference type="InterPro" id="IPR004089">
    <property type="entry name" value="MCPsignal_dom"/>
</dbReference>
<dbReference type="GO" id="GO:0005886">
    <property type="term" value="C:plasma membrane"/>
    <property type="evidence" value="ECO:0007669"/>
    <property type="project" value="TreeGrafter"/>
</dbReference>
<dbReference type="EMBL" id="DF820456">
    <property type="protein sequence ID" value="GAK50307.1"/>
    <property type="molecule type" value="Genomic_DNA"/>
</dbReference>
<dbReference type="PANTHER" id="PTHR43531:SF11">
    <property type="entry name" value="METHYL-ACCEPTING CHEMOTAXIS PROTEIN 3"/>
    <property type="match status" value="1"/>
</dbReference>
<dbReference type="InterPro" id="IPR003660">
    <property type="entry name" value="HAMP_dom"/>
</dbReference>
<organism evidence="7">
    <name type="scientific">Candidatus Moduliflexus flocculans</name>
    <dbReference type="NCBI Taxonomy" id="1499966"/>
    <lineage>
        <taxon>Bacteria</taxon>
        <taxon>Candidatus Moduliflexota</taxon>
        <taxon>Candidatus Moduliflexia</taxon>
        <taxon>Candidatus Moduliflexales</taxon>
        <taxon>Candidatus Moduliflexaceae</taxon>
    </lineage>
</organism>
<dbReference type="PRINTS" id="PR00260">
    <property type="entry name" value="CHEMTRNSDUCR"/>
</dbReference>
<keyword evidence="4" id="KW-0472">Membrane</keyword>
<dbReference type="SMART" id="SM00283">
    <property type="entry name" value="MA"/>
    <property type="match status" value="1"/>
</dbReference>
<dbReference type="AlphaFoldDB" id="A0A0S6VY27"/>
<sequence length="594" mass="65080">MRIQMKLSVFIGSLLFVLVMLMVALGTGVINTIIYRLNTENLTLKLAAQLEKIELTVQLLEDSGVTGIAMYVEQAQREALQQFQADVSARTDEGYYVITTKTPQTLFQSANIQGNESTTPLFSPEIIQEMVSQKSGTRNYTHHGIGYFTVYRYFETWDWLIGASLPKATMFRQRQTYLARVGWTSLIVFTGLLALSYFTGRRMIVQPVVGLVKVAEAIASGNFNQSIQIQQHDEIGMLTTAFQTMQTTIQQVLLDLQGLIQAIQTGKLSTRGNIEGYTGNWRELIQGMNNLIDAFVAPVNSTAQAIEQIANGNLPEPIPEMYQGEFNIITTKLNAMSSKLKDVVLQVKLAADMVAASSDTLRHTSEKMVHGTEVQATATEEASSSMEQMSVNIRHNAENAMETERIAIQSNQVAEESGTVVAQSVTAMQQITEKILIIREIAQQTRLLSLNATIEAARAQEYGKAFSVVAAEVRTLSDTTRIAAEEIDELAASSRAISEQAGEMLAKLVPNTRKTAALVQEISMASQEQSAGADQVNKAIQQLDMVTQGNSITSEELAATAEELAVQAGQLQRTIAFFKIGESSLPVKIMAGTP</sequence>
<keyword evidence="1" id="KW-0145">Chemotaxis</keyword>
<name>A0A0S6VY27_9BACT</name>
<dbReference type="PANTHER" id="PTHR43531">
    <property type="entry name" value="PROTEIN ICFG"/>
    <property type="match status" value="1"/>
</dbReference>
<dbReference type="PROSITE" id="PS50111">
    <property type="entry name" value="CHEMOTAXIS_TRANSDUC_2"/>
    <property type="match status" value="1"/>
</dbReference>
<dbReference type="GO" id="GO:0004888">
    <property type="term" value="F:transmembrane signaling receptor activity"/>
    <property type="evidence" value="ECO:0007669"/>
    <property type="project" value="InterPro"/>
</dbReference>
<comment type="similarity">
    <text evidence="2">Belongs to the methyl-accepting chemotaxis (MCP) protein family.</text>
</comment>
<dbReference type="PROSITE" id="PS50885">
    <property type="entry name" value="HAMP"/>
    <property type="match status" value="2"/>
</dbReference>
<evidence type="ECO:0000259" key="6">
    <source>
        <dbReference type="PROSITE" id="PS50885"/>
    </source>
</evidence>
<keyword evidence="4" id="KW-1133">Transmembrane helix</keyword>
<dbReference type="Pfam" id="PF18947">
    <property type="entry name" value="HAMP_2"/>
    <property type="match status" value="1"/>
</dbReference>
<dbReference type="SUPFAM" id="SSF58104">
    <property type="entry name" value="Methyl-accepting chemotaxis protein (MCP) signaling domain"/>
    <property type="match status" value="1"/>
</dbReference>
<evidence type="ECO:0000256" key="3">
    <source>
        <dbReference type="PROSITE-ProRule" id="PRU00284"/>
    </source>
</evidence>
<feature type="transmembrane region" description="Helical" evidence="4">
    <location>
        <begin position="177"/>
        <end position="198"/>
    </location>
</feature>